<protein>
    <recommendedName>
        <fullName evidence="3">Nucleotidyl transferase AbiEii/AbiGii toxin family protein</fullName>
    </recommendedName>
</protein>
<dbReference type="AlphaFoldDB" id="A0A6S6PE50"/>
<evidence type="ECO:0008006" key="3">
    <source>
        <dbReference type="Google" id="ProtNLM"/>
    </source>
</evidence>
<dbReference type="EMBL" id="AP023326">
    <property type="protein sequence ID" value="BCI65998.1"/>
    <property type="molecule type" value="Genomic_DNA"/>
</dbReference>
<accession>A0A6S6PE50</accession>
<proteinExistence type="predicted"/>
<dbReference type="RefSeq" id="WP_099348841.1">
    <property type="nucleotide sequence ID" value="NZ_AP023326.1"/>
</dbReference>
<dbReference type="Proteomes" id="UP000515220">
    <property type="component" value="Chromosome"/>
</dbReference>
<dbReference type="InterPro" id="IPR014942">
    <property type="entry name" value="AbiEii"/>
</dbReference>
<dbReference type="Gene3D" id="1.20.58.1790">
    <property type="entry name" value="JHP933, helical tail domain"/>
    <property type="match status" value="1"/>
</dbReference>
<dbReference type="Pfam" id="PF08843">
    <property type="entry name" value="AbiEii"/>
    <property type="match status" value="1"/>
</dbReference>
<name>A0A6S6PE50_ACEAC</name>
<evidence type="ECO:0000313" key="2">
    <source>
        <dbReference type="Proteomes" id="UP000515220"/>
    </source>
</evidence>
<sequence length="223" mass="24987">MGAGTTLTPEENYHVEVMTAIVRSLKDTPYVLKGGTCLLLGYGLDRFSEDLDFDAEKSLNLEAKIRACIPDGTEILSIRNPKQTETVSRYVVQFTDGRHVRSLKIETSMRTPCPVEQINVINGMQISSVPRIIDGKLGAMEGRTAIRDLYDMDFLLRRYPSEFSNAQKGRLKMIFRNGYNIFDEYLEAYTDDPIISNRIELEDLVSSIVTIIAGFDGSLGSCP</sequence>
<evidence type="ECO:0000313" key="1">
    <source>
        <dbReference type="EMBL" id="BCI65998.1"/>
    </source>
</evidence>
<gene>
    <name evidence="1" type="ORF">AAJCM20276_06220</name>
</gene>
<reference evidence="1 2" key="1">
    <citation type="submission" date="2020-07" db="EMBL/GenBank/DDBJ databases">
        <title>Complete Genome Sequence of an acetic acid bacterium, Acetobacter aceti JCM20276.</title>
        <authorList>
            <person name="Hirose Y."/>
            <person name="Mihara H."/>
        </authorList>
    </citation>
    <scope>NUCLEOTIDE SEQUENCE [LARGE SCALE GENOMIC DNA]</scope>
    <source>
        <strain evidence="1 2">JCM20276</strain>
    </source>
</reference>
<organism evidence="1 2">
    <name type="scientific">Acetobacter aceti</name>
    <dbReference type="NCBI Taxonomy" id="435"/>
    <lineage>
        <taxon>Bacteria</taxon>
        <taxon>Pseudomonadati</taxon>
        <taxon>Pseudomonadota</taxon>
        <taxon>Alphaproteobacteria</taxon>
        <taxon>Acetobacterales</taxon>
        <taxon>Acetobacteraceae</taxon>
        <taxon>Acetobacter</taxon>
        <taxon>Acetobacter subgen. Acetobacter</taxon>
    </lineage>
</organism>
<dbReference type="Gene3D" id="3.10.450.620">
    <property type="entry name" value="JHP933, nucleotidyltransferase-like core domain"/>
    <property type="match status" value="1"/>
</dbReference>